<dbReference type="GO" id="GO:0005829">
    <property type="term" value="C:cytosol"/>
    <property type="evidence" value="ECO:0007669"/>
    <property type="project" value="TreeGrafter"/>
</dbReference>
<comment type="similarity">
    <text evidence="3">Belongs to the HAD-like hydrolase superfamily. CbbY/CbbZ/Gph/YieH family.</text>
</comment>
<comment type="catalytic activity">
    <reaction evidence="1">
        <text>2-phosphoglycolate + H2O = glycolate + phosphate</text>
        <dbReference type="Rhea" id="RHEA:14369"/>
        <dbReference type="ChEBI" id="CHEBI:15377"/>
        <dbReference type="ChEBI" id="CHEBI:29805"/>
        <dbReference type="ChEBI" id="CHEBI:43474"/>
        <dbReference type="ChEBI" id="CHEBI:58033"/>
        <dbReference type="EC" id="3.1.3.18"/>
    </reaction>
</comment>
<comment type="pathway">
    <text evidence="2">Organic acid metabolism; glycolate biosynthesis; glycolate from 2-phosphoglycolate: step 1/1.</text>
</comment>
<dbReference type="AlphaFoldDB" id="A0A1Y5MV96"/>
<dbReference type="InterPro" id="IPR023214">
    <property type="entry name" value="HAD_sf"/>
</dbReference>
<dbReference type="NCBIfam" id="TIGR01549">
    <property type="entry name" value="HAD-SF-IA-v1"/>
    <property type="match status" value="1"/>
</dbReference>
<dbReference type="PANTHER" id="PTHR43434:SF1">
    <property type="entry name" value="PHOSPHOGLYCOLATE PHOSPHATASE"/>
    <property type="match status" value="1"/>
</dbReference>
<proteinExistence type="inferred from homology"/>
<dbReference type="InterPro" id="IPR006439">
    <property type="entry name" value="HAD-SF_hydro_IA"/>
</dbReference>
<protein>
    <recommendedName>
        <fullName evidence="4">phosphoglycolate phosphatase</fullName>
        <ecNumber evidence="4">3.1.3.18</ecNumber>
    </recommendedName>
</protein>
<evidence type="ECO:0000313" key="6">
    <source>
        <dbReference type="Proteomes" id="UP000195967"/>
    </source>
</evidence>
<dbReference type="GO" id="GO:0008967">
    <property type="term" value="F:phosphoglycolate phosphatase activity"/>
    <property type="evidence" value="ECO:0007669"/>
    <property type="project" value="UniProtKB-EC"/>
</dbReference>
<evidence type="ECO:0000256" key="1">
    <source>
        <dbReference type="ARBA" id="ARBA00000830"/>
    </source>
</evidence>
<accession>A0A1Y5MV96</accession>
<dbReference type="PANTHER" id="PTHR43434">
    <property type="entry name" value="PHOSPHOGLYCOLATE PHOSPHATASE"/>
    <property type="match status" value="1"/>
</dbReference>
<dbReference type="EC" id="3.1.3.18" evidence="4"/>
<gene>
    <name evidence="5" type="ORF">B9N62_02300</name>
</gene>
<reference evidence="5 6" key="1">
    <citation type="submission" date="2017-04" db="EMBL/GenBank/DDBJ databases">
        <title>Complete genome of Campylobacter concisus ATCC 33237T and draft genomes for an additional eight well characterized C. concisus strains.</title>
        <authorList>
            <person name="Cornelius A.J."/>
            <person name="Miller W.G."/>
            <person name="Lastovica A.J."/>
            <person name="On S.L."/>
            <person name="French N.P."/>
            <person name="Vandenberg O."/>
            <person name="Biggs P.J."/>
        </authorList>
    </citation>
    <scope>NUCLEOTIDE SEQUENCE [LARGE SCALE GENOMIC DNA]</scope>
    <source>
        <strain evidence="5 6">Lasto28.99</strain>
    </source>
</reference>
<evidence type="ECO:0000313" key="5">
    <source>
        <dbReference type="EMBL" id="OUT12347.1"/>
    </source>
</evidence>
<comment type="caution">
    <text evidence="5">The sequence shown here is derived from an EMBL/GenBank/DDBJ whole genome shotgun (WGS) entry which is preliminary data.</text>
</comment>
<dbReference type="InterPro" id="IPR036412">
    <property type="entry name" value="HAD-like_sf"/>
</dbReference>
<sequence length="186" mass="20008">MQIFGLIKIQMMPVASYFSIYSLGSPFLHDLSLISLPASSYFLARMSLPRTNSPSASSLPFAKDAVGLASSIVDVGVVTTKTSKFSEILLKNLGVLNFIKAVVGRDDVLNPKPNAEPVNLALAKLGKDKRNAFMIGDMQMDLMAAKNAGIKGIGLTCGYADTQSLKEHSDLIFQNAYEAVKFLASN</sequence>
<dbReference type="InterPro" id="IPR050155">
    <property type="entry name" value="HAD-like_hydrolase_sf"/>
</dbReference>
<dbReference type="Gene3D" id="3.40.50.1000">
    <property type="entry name" value="HAD superfamily/HAD-like"/>
    <property type="match status" value="1"/>
</dbReference>
<evidence type="ECO:0000256" key="4">
    <source>
        <dbReference type="ARBA" id="ARBA00013078"/>
    </source>
</evidence>
<evidence type="ECO:0000256" key="2">
    <source>
        <dbReference type="ARBA" id="ARBA00004818"/>
    </source>
</evidence>
<name>A0A1Y5MV96_9BACT</name>
<dbReference type="SUPFAM" id="SSF56784">
    <property type="entry name" value="HAD-like"/>
    <property type="match status" value="1"/>
</dbReference>
<dbReference type="Pfam" id="PF13419">
    <property type="entry name" value="HAD_2"/>
    <property type="match status" value="1"/>
</dbReference>
<dbReference type="InterPro" id="IPR041492">
    <property type="entry name" value="HAD_2"/>
</dbReference>
<organism evidence="5 6">
    <name type="scientific">Campylobacter concisus</name>
    <dbReference type="NCBI Taxonomy" id="199"/>
    <lineage>
        <taxon>Bacteria</taxon>
        <taxon>Pseudomonadati</taxon>
        <taxon>Campylobacterota</taxon>
        <taxon>Epsilonproteobacteria</taxon>
        <taxon>Campylobacterales</taxon>
        <taxon>Campylobacteraceae</taxon>
        <taxon>Campylobacter</taxon>
    </lineage>
</organism>
<dbReference type="Proteomes" id="UP000195967">
    <property type="component" value="Unassembled WGS sequence"/>
</dbReference>
<evidence type="ECO:0000256" key="3">
    <source>
        <dbReference type="ARBA" id="ARBA00006171"/>
    </source>
</evidence>
<dbReference type="EMBL" id="NDYO01000003">
    <property type="protein sequence ID" value="OUT12347.1"/>
    <property type="molecule type" value="Genomic_DNA"/>
</dbReference>
<dbReference type="GO" id="GO:0006281">
    <property type="term" value="P:DNA repair"/>
    <property type="evidence" value="ECO:0007669"/>
    <property type="project" value="TreeGrafter"/>
</dbReference>